<feature type="domain" description="Phospholipid/glycerol acyltransferase" evidence="2">
    <location>
        <begin position="32"/>
        <end position="149"/>
    </location>
</feature>
<dbReference type="InterPro" id="IPR052744">
    <property type="entry name" value="GPAT/DAPAT"/>
</dbReference>
<organism evidence="3 4">
    <name type="scientific">Acinetobacter larvae</name>
    <dbReference type="NCBI Taxonomy" id="1789224"/>
    <lineage>
        <taxon>Bacteria</taxon>
        <taxon>Pseudomonadati</taxon>
        <taxon>Pseudomonadota</taxon>
        <taxon>Gammaproteobacteria</taxon>
        <taxon>Moraxellales</taxon>
        <taxon>Moraxellaceae</taxon>
        <taxon>Acinetobacter</taxon>
    </lineage>
</organism>
<accession>A0A1B2LVG1</accession>
<evidence type="ECO:0000259" key="2">
    <source>
        <dbReference type="Pfam" id="PF01553"/>
    </source>
</evidence>
<reference evidence="3 4" key="1">
    <citation type="submission" date="2016-08" db="EMBL/GenBank/DDBJ databases">
        <authorList>
            <person name="Seilhamer J.J."/>
        </authorList>
    </citation>
    <scope>NUCLEOTIDE SEQUENCE [LARGE SCALE GENOMIC DNA]</scope>
    <source>
        <strain evidence="3 4">BRTC-1</strain>
    </source>
</reference>
<keyword evidence="4" id="KW-1185">Reference proteome</keyword>
<feature type="transmembrane region" description="Helical" evidence="1">
    <location>
        <begin position="293"/>
        <end position="312"/>
    </location>
</feature>
<dbReference type="GO" id="GO:0016287">
    <property type="term" value="F:glycerone-phosphate O-acyltransferase activity"/>
    <property type="evidence" value="ECO:0007669"/>
    <property type="project" value="TreeGrafter"/>
</dbReference>
<sequence length="349" mass="39633">MINRGSLFLRKLSLWHQNLAKLLTRFYYKRIDVQGTKSAKPTLFLASHRNGATDGQIYVWALDETPSLISIQMLRKWFLRLLFDGIPVVRPKDVARYGISPQAVASPIQQAITQIAQGGSLCLMPEGSSEWQHQALPYKTGMAQIVQQLKQQQIDFEVQCLGLFYSRPDGFKSRVSIVFGTAFYPQSNDIEQIQQELSTALKEVSVHCQSIAHFNQTQALAWQHCQSQDSDYGQAFLAAQQQTLLDPPASLIQPHVWLHQRLIQLFFIVAFFPTVVVARLAQKASDGRNNVTFFRLLGGFYGSLFTLLYWAILCYFTPILAIFIIIVGHLAWYYYPEPTPINLSADLGR</sequence>
<dbReference type="AlphaFoldDB" id="A0A1B2LVG1"/>
<feature type="transmembrane region" description="Helical" evidence="1">
    <location>
        <begin position="318"/>
        <end position="335"/>
    </location>
</feature>
<keyword evidence="1" id="KW-0812">Transmembrane</keyword>
<dbReference type="Pfam" id="PF01553">
    <property type="entry name" value="Acyltransferase"/>
    <property type="match status" value="1"/>
</dbReference>
<dbReference type="Proteomes" id="UP000093391">
    <property type="component" value="Chromosome"/>
</dbReference>
<dbReference type="STRING" id="1789224.BFG52_00045"/>
<dbReference type="PANTHER" id="PTHR31605">
    <property type="entry name" value="GLYCEROL-3-PHOSPHATE O-ACYLTRANSFERASE 1"/>
    <property type="match status" value="1"/>
</dbReference>
<dbReference type="GO" id="GO:0004366">
    <property type="term" value="F:glycerol-3-phosphate O-acyltransferase activity"/>
    <property type="evidence" value="ECO:0007669"/>
    <property type="project" value="TreeGrafter"/>
</dbReference>
<proteinExistence type="predicted"/>
<dbReference type="KEGG" id="ala:BFG52_00045"/>
<protein>
    <recommendedName>
        <fullName evidence="2">Phospholipid/glycerol acyltransferase domain-containing protein</fullName>
    </recommendedName>
</protein>
<dbReference type="EMBL" id="CP016895">
    <property type="protein sequence ID" value="AOA56909.1"/>
    <property type="molecule type" value="Genomic_DNA"/>
</dbReference>
<evidence type="ECO:0000313" key="3">
    <source>
        <dbReference type="EMBL" id="AOA56909.1"/>
    </source>
</evidence>
<keyword evidence="1" id="KW-0472">Membrane</keyword>
<dbReference type="InterPro" id="IPR002123">
    <property type="entry name" value="Plipid/glycerol_acylTrfase"/>
</dbReference>
<dbReference type="PANTHER" id="PTHR31605:SF0">
    <property type="entry name" value="GLYCEROL-3-PHOSPHATE O-ACYLTRANSFERASE 1"/>
    <property type="match status" value="1"/>
</dbReference>
<dbReference type="GO" id="GO:0008654">
    <property type="term" value="P:phospholipid biosynthetic process"/>
    <property type="evidence" value="ECO:0007669"/>
    <property type="project" value="TreeGrafter"/>
</dbReference>
<gene>
    <name evidence="3" type="ORF">BFG52_00045</name>
</gene>
<evidence type="ECO:0000313" key="4">
    <source>
        <dbReference type="Proteomes" id="UP000093391"/>
    </source>
</evidence>
<name>A0A1B2LVG1_9GAMM</name>
<keyword evidence="1" id="KW-1133">Transmembrane helix</keyword>
<evidence type="ECO:0000256" key="1">
    <source>
        <dbReference type="SAM" id="Phobius"/>
    </source>
</evidence>
<feature type="transmembrane region" description="Helical" evidence="1">
    <location>
        <begin position="262"/>
        <end position="281"/>
    </location>
</feature>